<feature type="compositionally biased region" description="Low complexity" evidence="6">
    <location>
        <begin position="43"/>
        <end position="52"/>
    </location>
</feature>
<dbReference type="InterPro" id="IPR058627">
    <property type="entry name" value="MdtA-like_C"/>
</dbReference>
<evidence type="ECO:0000259" key="10">
    <source>
        <dbReference type="Pfam" id="PF25967"/>
    </source>
</evidence>
<keyword evidence="7" id="KW-0812">Transmembrane</keyword>
<dbReference type="GO" id="GO:0030313">
    <property type="term" value="C:cell envelope"/>
    <property type="evidence" value="ECO:0007669"/>
    <property type="project" value="UniProtKB-SubCell"/>
</dbReference>
<keyword evidence="3" id="KW-0813">Transport</keyword>
<comment type="similarity">
    <text evidence="2">Belongs to the membrane fusion protein (MFP) (TC 8.A.1) family.</text>
</comment>
<dbReference type="InterPro" id="IPR030190">
    <property type="entry name" value="MacA_alpha-hairpin_sf"/>
</dbReference>
<feature type="domain" description="Multidrug resistance protein MdtA-like C-terminal permuted SH3" evidence="10">
    <location>
        <begin position="387"/>
        <end position="446"/>
    </location>
</feature>
<dbReference type="Proteomes" id="UP000190135">
    <property type="component" value="Unassembled WGS sequence"/>
</dbReference>
<accession>A0A1T4P019</accession>
<evidence type="ECO:0000256" key="1">
    <source>
        <dbReference type="ARBA" id="ARBA00004196"/>
    </source>
</evidence>
<feature type="region of interest" description="Disordered" evidence="6">
    <location>
        <begin position="1"/>
        <end position="62"/>
    </location>
</feature>
<feature type="domain" description="Multidrug resistance protein MdtA-like alpha-helical hairpin" evidence="8">
    <location>
        <begin position="171"/>
        <end position="247"/>
    </location>
</feature>
<evidence type="ECO:0000256" key="3">
    <source>
        <dbReference type="ARBA" id="ARBA00022448"/>
    </source>
</evidence>
<evidence type="ECO:0000256" key="7">
    <source>
        <dbReference type="SAM" id="Phobius"/>
    </source>
</evidence>
<dbReference type="EMBL" id="FUXL01000003">
    <property type="protein sequence ID" value="SJZ84781.1"/>
    <property type="molecule type" value="Genomic_DNA"/>
</dbReference>
<protein>
    <submittedName>
        <fullName evidence="11">Membrane fusion protein, macrolide-specific efflux system</fullName>
    </submittedName>
</protein>
<proteinExistence type="inferred from homology"/>
<dbReference type="InterPro" id="IPR058625">
    <property type="entry name" value="MdtA-like_BSH"/>
</dbReference>
<dbReference type="PANTHER" id="PTHR30469">
    <property type="entry name" value="MULTIDRUG RESISTANCE PROTEIN MDTA"/>
    <property type="match status" value="1"/>
</dbReference>
<dbReference type="InterPro" id="IPR006143">
    <property type="entry name" value="RND_pump_MFP"/>
</dbReference>
<dbReference type="Pfam" id="PF25876">
    <property type="entry name" value="HH_MFP_RND"/>
    <property type="match status" value="1"/>
</dbReference>
<evidence type="ECO:0000256" key="5">
    <source>
        <dbReference type="SAM" id="Coils"/>
    </source>
</evidence>
<keyword evidence="7" id="KW-0472">Membrane</keyword>
<dbReference type="GO" id="GO:1990195">
    <property type="term" value="C:macrolide transmembrane transporter complex"/>
    <property type="evidence" value="ECO:0007669"/>
    <property type="project" value="InterPro"/>
</dbReference>
<dbReference type="OrthoDB" id="9791520at2"/>
<dbReference type="NCBIfam" id="TIGR01730">
    <property type="entry name" value="RND_mfp"/>
    <property type="match status" value="1"/>
</dbReference>
<evidence type="ECO:0000256" key="2">
    <source>
        <dbReference type="ARBA" id="ARBA00009477"/>
    </source>
</evidence>
<dbReference type="STRING" id="1365950.SAMN05428963_103266"/>
<evidence type="ECO:0000259" key="9">
    <source>
        <dbReference type="Pfam" id="PF25917"/>
    </source>
</evidence>
<feature type="region of interest" description="Disordered" evidence="6">
    <location>
        <begin position="441"/>
        <end position="466"/>
    </location>
</feature>
<dbReference type="Gene3D" id="6.10.140.1990">
    <property type="match status" value="1"/>
</dbReference>
<keyword evidence="7" id="KW-1133">Transmembrane helix</keyword>
<dbReference type="GO" id="GO:1990281">
    <property type="term" value="C:efflux pump complex"/>
    <property type="evidence" value="ECO:0007669"/>
    <property type="project" value="TreeGrafter"/>
</dbReference>
<evidence type="ECO:0000256" key="4">
    <source>
        <dbReference type="ARBA" id="ARBA00023054"/>
    </source>
</evidence>
<feature type="region of interest" description="Disordered" evidence="6">
    <location>
        <begin position="329"/>
        <end position="350"/>
    </location>
</feature>
<dbReference type="Pfam" id="PF25967">
    <property type="entry name" value="RND-MFP_C"/>
    <property type="match status" value="1"/>
</dbReference>
<dbReference type="RefSeq" id="WP_078707368.1">
    <property type="nucleotide sequence ID" value="NZ_FUXL01000003.1"/>
</dbReference>
<organism evidence="11 12">
    <name type="scientific">Consotaella salsifontis</name>
    <dbReference type="NCBI Taxonomy" id="1365950"/>
    <lineage>
        <taxon>Bacteria</taxon>
        <taxon>Pseudomonadati</taxon>
        <taxon>Pseudomonadota</taxon>
        <taxon>Alphaproteobacteria</taxon>
        <taxon>Hyphomicrobiales</taxon>
        <taxon>Aurantimonadaceae</taxon>
        <taxon>Consotaella</taxon>
    </lineage>
</organism>
<dbReference type="InterPro" id="IPR058624">
    <property type="entry name" value="MdtA-like_HH"/>
</dbReference>
<dbReference type="SUPFAM" id="SSF111369">
    <property type="entry name" value="HlyD-like secretion proteins"/>
    <property type="match status" value="1"/>
</dbReference>
<comment type="subcellular location">
    <subcellularLocation>
        <location evidence="1">Cell envelope</location>
    </subcellularLocation>
</comment>
<name>A0A1T4P019_9HYPH</name>
<evidence type="ECO:0000313" key="12">
    <source>
        <dbReference type="Proteomes" id="UP000190135"/>
    </source>
</evidence>
<reference evidence="11 12" key="1">
    <citation type="submission" date="2017-02" db="EMBL/GenBank/DDBJ databases">
        <authorList>
            <person name="Peterson S.W."/>
        </authorList>
    </citation>
    <scope>NUCLEOTIDE SEQUENCE [LARGE SCALE GENOMIC DNA]</scope>
    <source>
        <strain evidence="11 12">USBA 369</strain>
    </source>
</reference>
<dbReference type="GO" id="GO:0019898">
    <property type="term" value="C:extrinsic component of membrane"/>
    <property type="evidence" value="ECO:0007669"/>
    <property type="project" value="InterPro"/>
</dbReference>
<dbReference type="Gene3D" id="2.40.30.170">
    <property type="match status" value="1"/>
</dbReference>
<dbReference type="Gene3D" id="2.40.420.20">
    <property type="match status" value="1"/>
</dbReference>
<dbReference type="AlphaFoldDB" id="A0A1T4P019"/>
<dbReference type="Gene3D" id="2.40.50.100">
    <property type="match status" value="1"/>
</dbReference>
<evidence type="ECO:0000256" key="6">
    <source>
        <dbReference type="SAM" id="MobiDB-lite"/>
    </source>
</evidence>
<evidence type="ECO:0000313" key="11">
    <source>
        <dbReference type="EMBL" id="SJZ84781.1"/>
    </source>
</evidence>
<sequence length="466" mass="48932">MTAETRAARHAGDAEQTPRLDASSAEERPETGATVQDIPVGFKPSPVASPSPEVRRPPRRKKPSRGRRLLIFLVLLLLVAAGGWYAKNRYYPATTAPNVLTAPVTVGTVEETVLADGTLKPLKLVAVGAQVSGRVVSVPVVVGQKVKAGDLVGQIDPKTRENDLKTAEASLAQIKAERDEREATLALNVATLARQQKTAALQVSTAADLDTAQAAVETTKAQIAALDAEMAKAEVAVATAQLNLGYTHITAPINGTVLAVVTQEGQTVNATQSAPTIVILGQLDTMIIRAEISEVDVTKVKPGEEIYFTILGDPGRRFEAKLESIEPAPESIKSDSAVTSSSSAASSSSSSSTAIYYNGVFTVPNPDGYLKTYMTAEVHIVVGKAENVLTIPSAALKRRNRDGSYEVDVLEGDQVVSRSITVGLNDNVTAEVKSGLQAGDKVVTGQASGGPRTSSFGGRRGPPMGF</sequence>
<feature type="coiled-coil region" evidence="5">
    <location>
        <begin position="209"/>
        <end position="243"/>
    </location>
</feature>
<dbReference type="GO" id="GO:0015562">
    <property type="term" value="F:efflux transmembrane transporter activity"/>
    <property type="evidence" value="ECO:0007669"/>
    <property type="project" value="TreeGrafter"/>
</dbReference>
<dbReference type="Pfam" id="PF25917">
    <property type="entry name" value="BSH_RND"/>
    <property type="match status" value="1"/>
</dbReference>
<gene>
    <name evidence="11" type="ORF">SAMN05428963_103266</name>
</gene>
<feature type="compositionally biased region" description="Low complexity" evidence="6">
    <location>
        <begin position="334"/>
        <end position="350"/>
    </location>
</feature>
<feature type="domain" description="Multidrug resistance protein MdtA-like barrel-sandwich hybrid" evidence="9">
    <location>
        <begin position="125"/>
        <end position="279"/>
    </location>
</feature>
<dbReference type="PANTHER" id="PTHR30469:SF33">
    <property type="entry name" value="SLR1207 PROTEIN"/>
    <property type="match status" value="1"/>
</dbReference>
<evidence type="ECO:0000259" key="8">
    <source>
        <dbReference type="Pfam" id="PF25876"/>
    </source>
</evidence>
<keyword evidence="4 5" id="KW-0175">Coiled coil</keyword>
<feature type="compositionally biased region" description="Basic and acidic residues" evidence="6">
    <location>
        <begin position="1"/>
        <end position="18"/>
    </location>
</feature>
<dbReference type="GO" id="GO:1990961">
    <property type="term" value="P:xenobiotic detoxification by transmembrane export across the plasma membrane"/>
    <property type="evidence" value="ECO:0007669"/>
    <property type="project" value="InterPro"/>
</dbReference>
<feature type="transmembrane region" description="Helical" evidence="7">
    <location>
        <begin position="69"/>
        <end position="86"/>
    </location>
</feature>
<keyword evidence="12" id="KW-1185">Reference proteome</keyword>